<dbReference type="InterPro" id="IPR006175">
    <property type="entry name" value="YjgF/YER057c/UK114"/>
</dbReference>
<gene>
    <name evidence="1" type="ORF">ATL17_0491</name>
</gene>
<proteinExistence type="predicted"/>
<dbReference type="PANTHER" id="PTHR43760:SF1">
    <property type="entry name" value="ENDORIBONUCLEASE L-PSP_CHORISMATE MUTASE-LIKE DOMAIN-CONTAINING PROTEIN"/>
    <property type="match status" value="1"/>
</dbReference>
<dbReference type="InterPro" id="IPR013813">
    <property type="entry name" value="Endoribo_LPSP/chorism_mut-like"/>
</dbReference>
<reference evidence="1 2" key="1">
    <citation type="submission" date="2019-03" db="EMBL/GenBank/DDBJ databases">
        <title>Genomic Encyclopedia of Type Strains, Phase III (KMG-III): the genomes of soil and plant-associated and newly described type strains.</title>
        <authorList>
            <person name="Whitman W."/>
        </authorList>
    </citation>
    <scope>NUCLEOTIDE SEQUENCE [LARGE SCALE GENOMIC DNA]</scope>
    <source>
        <strain evidence="1 2">CGMCC 1.7002</strain>
    </source>
</reference>
<dbReference type="Proteomes" id="UP000295391">
    <property type="component" value="Unassembled WGS sequence"/>
</dbReference>
<protein>
    <submittedName>
        <fullName evidence="1">Enamine deaminase RidA (YjgF/YER057c/UK114 family)</fullName>
    </submittedName>
</protein>
<dbReference type="CDD" id="cd02199">
    <property type="entry name" value="YjgF_YER057c_UK114_like_1"/>
    <property type="match status" value="1"/>
</dbReference>
<comment type="caution">
    <text evidence="1">The sequence shown here is derived from an EMBL/GenBank/DDBJ whole genome shotgun (WGS) entry which is preliminary data.</text>
</comment>
<name>A0A4R6VUV4_9HYPH</name>
<dbReference type="PANTHER" id="PTHR43760">
    <property type="entry name" value="ENDORIBONUCLEASE-RELATED"/>
    <property type="match status" value="1"/>
</dbReference>
<evidence type="ECO:0000313" key="2">
    <source>
        <dbReference type="Proteomes" id="UP000295391"/>
    </source>
</evidence>
<dbReference type="EMBL" id="SNYR01000001">
    <property type="protein sequence ID" value="TDQ66494.1"/>
    <property type="molecule type" value="Genomic_DNA"/>
</dbReference>
<dbReference type="SUPFAM" id="SSF55298">
    <property type="entry name" value="YjgF-like"/>
    <property type="match status" value="1"/>
</dbReference>
<dbReference type="AlphaFoldDB" id="A0A4R6VUV4"/>
<dbReference type="Gene3D" id="3.30.1330.40">
    <property type="entry name" value="RutC-like"/>
    <property type="match status" value="1"/>
</dbReference>
<dbReference type="InterPro" id="IPR035959">
    <property type="entry name" value="RutC-like_sf"/>
</dbReference>
<organism evidence="1 2">
    <name type="scientific">Maritalea mobilis</name>
    <dbReference type="NCBI Taxonomy" id="483324"/>
    <lineage>
        <taxon>Bacteria</taxon>
        <taxon>Pseudomonadati</taxon>
        <taxon>Pseudomonadota</taxon>
        <taxon>Alphaproteobacteria</taxon>
        <taxon>Hyphomicrobiales</taxon>
        <taxon>Devosiaceae</taxon>
        <taxon>Maritalea</taxon>
    </lineage>
</organism>
<accession>A0A4R6VUV4</accession>
<evidence type="ECO:0000313" key="1">
    <source>
        <dbReference type="EMBL" id="TDQ66494.1"/>
    </source>
</evidence>
<keyword evidence="2" id="KW-1185">Reference proteome</keyword>
<sequence length="154" mass="16140">MSAIEQKLQEMGHSLPAPKAPLASYLPVKRSGNTLYISGQLPLNEEGLITGRLGDDISVEQGQNAAQICALNILGQIKSAANVPLEDIAQFVKLSIFVASTPEFTDQHLVANGASNLIGDLFGEKGRHARAAVGVPSLPLGACVEIEAIIEIAS</sequence>
<dbReference type="RefSeq" id="WP_133571183.1">
    <property type="nucleotide sequence ID" value="NZ_SNYR01000001.1"/>
</dbReference>
<dbReference type="OrthoDB" id="9806350at2"/>
<dbReference type="Pfam" id="PF01042">
    <property type="entry name" value="Ribonuc_L-PSP"/>
    <property type="match status" value="1"/>
</dbReference>